<dbReference type="Pfam" id="PF10707">
    <property type="entry name" value="YrbL-PhoP_reg"/>
    <property type="match status" value="1"/>
</dbReference>
<name>A0A2T7FX15_9RHOB</name>
<gene>
    <name evidence="1" type="ORF">DC363_09260</name>
</gene>
<proteinExistence type="predicted"/>
<dbReference type="AlphaFoldDB" id="A0A2T7FX15"/>
<dbReference type="InterPro" id="IPR019647">
    <property type="entry name" value="PhoP_reg_network_YrbL"/>
</dbReference>
<evidence type="ECO:0000313" key="2">
    <source>
        <dbReference type="Proteomes" id="UP000244817"/>
    </source>
</evidence>
<reference evidence="1 2" key="1">
    <citation type="submission" date="2018-04" db="EMBL/GenBank/DDBJ databases">
        <title>Pelagivirga bohaiensis gen. nov., sp. nov., a bacterium isolated from the Bohai Sea.</title>
        <authorList>
            <person name="Ji X."/>
        </authorList>
    </citation>
    <scope>NUCLEOTIDE SEQUENCE [LARGE SCALE GENOMIC DNA]</scope>
    <source>
        <strain evidence="1 2">BH-SD16</strain>
    </source>
</reference>
<dbReference type="Proteomes" id="UP000244817">
    <property type="component" value="Unassembled WGS sequence"/>
</dbReference>
<sequence length="262" mass="28418">MVHTRSLRVHAPKRLSLGLFSNIRGEGLLPPLKSAPARWSVRNPMLDRPSLPLTDNLLLARGGGRLIYAHPVQKGVIIKIHRTSAPRPFAALRNLFRGNKRRFGTILNSAVEIEEIAASVGRTGQVPACCAQFLGFIQTDQGAGAMFEALRGADGALAPHLKAHATAHGYEPEIEAAIVRLWDAVEAAGLSVSDRALVNVVVTGTRDAGYVLTIVDGLGDRTLIPIQRMSRTLYARKCRRLRAEMLAAYRALTLPPTSKDSP</sequence>
<accession>A0A2T7FX15</accession>
<protein>
    <recommendedName>
        <fullName evidence="3">PhoP regulatory network protein YrbL</fullName>
    </recommendedName>
</protein>
<dbReference type="EMBL" id="QCYG01000005">
    <property type="protein sequence ID" value="PVA06707.1"/>
    <property type="molecule type" value="Genomic_DNA"/>
</dbReference>
<keyword evidence="2" id="KW-1185">Reference proteome</keyword>
<organism evidence="1 2">
    <name type="scientific">Thalassorhabdomicrobium marinisediminis</name>
    <dbReference type="NCBI Taxonomy" id="2170577"/>
    <lineage>
        <taxon>Bacteria</taxon>
        <taxon>Pseudomonadati</taxon>
        <taxon>Pseudomonadota</taxon>
        <taxon>Alphaproteobacteria</taxon>
        <taxon>Rhodobacterales</taxon>
        <taxon>Paracoccaceae</taxon>
        <taxon>Thalassorhabdomicrobium</taxon>
    </lineage>
</organism>
<comment type="caution">
    <text evidence="1">The sequence shown here is derived from an EMBL/GenBank/DDBJ whole genome shotgun (WGS) entry which is preliminary data.</text>
</comment>
<evidence type="ECO:0008006" key="3">
    <source>
        <dbReference type="Google" id="ProtNLM"/>
    </source>
</evidence>
<evidence type="ECO:0000313" key="1">
    <source>
        <dbReference type="EMBL" id="PVA06707.1"/>
    </source>
</evidence>